<dbReference type="AlphaFoldDB" id="A0A1V5ZHF9"/>
<name>A0A1V5ZHF9_9BACT</name>
<evidence type="ECO:0000313" key="1">
    <source>
        <dbReference type="EMBL" id="OQB39536.1"/>
    </source>
</evidence>
<dbReference type="EMBL" id="MWDB01000090">
    <property type="protein sequence ID" value="OQB39536.1"/>
    <property type="molecule type" value="Genomic_DNA"/>
</dbReference>
<comment type="caution">
    <text evidence="1">The sequence shown here is derived from an EMBL/GenBank/DDBJ whole genome shotgun (WGS) entry which is preliminary data.</text>
</comment>
<sequence length="74" mass="8603">MCISLYFCIFLTMSEIIWEKGFVQKVICNSCKHRISGKKCKAFDVIPDDIIFGRLKHEKALPGQKGDYVYEKIK</sequence>
<protein>
    <submittedName>
        <fullName evidence="1">Uncharacterized protein</fullName>
    </submittedName>
</protein>
<proteinExistence type="predicted"/>
<organism evidence="1">
    <name type="scientific">candidate division CPR1 bacterium ADurb.Bin160</name>
    <dbReference type="NCBI Taxonomy" id="1852826"/>
    <lineage>
        <taxon>Bacteria</taxon>
        <taxon>candidate division CPR1</taxon>
    </lineage>
</organism>
<reference evidence="1" key="1">
    <citation type="submission" date="2017-02" db="EMBL/GenBank/DDBJ databases">
        <title>Delving into the versatile metabolic prowess of the omnipresent phylum Bacteroidetes.</title>
        <authorList>
            <person name="Nobu M.K."/>
            <person name="Mei R."/>
            <person name="Narihiro T."/>
            <person name="Kuroda K."/>
            <person name="Liu W.-T."/>
        </authorList>
    </citation>
    <scope>NUCLEOTIDE SEQUENCE</scope>
    <source>
        <strain evidence="1">ADurb.Bin160</strain>
    </source>
</reference>
<dbReference type="Proteomes" id="UP000485621">
    <property type="component" value="Unassembled WGS sequence"/>
</dbReference>
<gene>
    <name evidence="1" type="ORF">BWY04_01569</name>
</gene>
<accession>A0A1V5ZHF9</accession>